<evidence type="ECO:0000256" key="2">
    <source>
        <dbReference type="SAM" id="SignalP"/>
    </source>
</evidence>
<dbReference type="RefSeq" id="XP_007417504.1">
    <property type="nucleotide sequence ID" value="XM_007417442.1"/>
</dbReference>
<organism evidence="4">
    <name type="scientific">Melampsora larici-populina (strain 98AG31 / pathotype 3-4-7)</name>
    <name type="common">Poplar leaf rust fungus</name>
    <dbReference type="NCBI Taxonomy" id="747676"/>
    <lineage>
        <taxon>Eukaryota</taxon>
        <taxon>Fungi</taxon>
        <taxon>Dikarya</taxon>
        <taxon>Basidiomycota</taxon>
        <taxon>Pucciniomycotina</taxon>
        <taxon>Pucciniomycetes</taxon>
        <taxon>Pucciniales</taxon>
        <taxon>Melampsoraceae</taxon>
        <taxon>Melampsora</taxon>
    </lineage>
</organism>
<keyword evidence="4" id="KW-1185">Reference proteome</keyword>
<sequence>MPYQMSKIMMHKIFWSLPLLATLTTALQPKPNPSGPIQNFSEGNIWLDDSVNQVENLYHFDTPCTQDNLNVHDINQEKGEGHMLYDAIDPWKSPSNHQNEFHSHLEGGPQDGSFYDVLDAYWNTYGQLETLLQPDELASHGPETHMENEKTADQSQELHYRSPNSSMDFDALVHPTQDNLYPHKRIKSACTTTHDNHNTPTPGMEGFTSTGDLIHDHTKMVKKSQFFQDSKDVPSNEDMYLYTLLNEFSGNLDPYQNLYDSHSNRLPGNEGSFERQSQGPSSRQLDPIVHLIQDPSETYNQHQIVQASHRVHHNFPSLDMDLYEHIHAAPSNLHSHEGNKSTWPIKTYHNQNNFPVTRPEVSVSMNTAHQPPYSVSSSFQESMSKASDKSDKVSSSMQIHSNVANHVVSPESVIEPHKKCPQNSEWYGYDQSNLMGIPSNIVDHVLSPKFMMEIHNMNPAN</sequence>
<protein>
    <recommendedName>
        <fullName evidence="5">Secreted protein</fullName>
    </recommendedName>
</protein>
<feature type="region of interest" description="Disordered" evidence="1">
    <location>
        <begin position="259"/>
        <end position="283"/>
    </location>
</feature>
<evidence type="ECO:0000313" key="3">
    <source>
        <dbReference type="EMBL" id="EGF99214.1"/>
    </source>
</evidence>
<dbReference type="AlphaFoldDB" id="F4S833"/>
<name>F4S833_MELLP</name>
<dbReference type="GeneID" id="18931102"/>
<evidence type="ECO:0000256" key="1">
    <source>
        <dbReference type="SAM" id="MobiDB-lite"/>
    </source>
</evidence>
<feature type="signal peptide" evidence="2">
    <location>
        <begin position="1"/>
        <end position="26"/>
    </location>
</feature>
<gene>
    <name evidence="3" type="ORF">MELLADRAFT_68764</name>
</gene>
<dbReference type="VEuPathDB" id="FungiDB:MELLADRAFT_68764"/>
<evidence type="ECO:0008006" key="5">
    <source>
        <dbReference type="Google" id="ProtNLM"/>
    </source>
</evidence>
<feature type="chain" id="PRO_5003318330" description="Secreted protein" evidence="2">
    <location>
        <begin position="27"/>
        <end position="461"/>
    </location>
</feature>
<dbReference type="InParanoid" id="F4S833"/>
<accession>F4S833</accession>
<evidence type="ECO:0000313" key="4">
    <source>
        <dbReference type="Proteomes" id="UP000001072"/>
    </source>
</evidence>
<dbReference type="HOGENOM" id="CLU_593233_0_0_1"/>
<keyword evidence="2" id="KW-0732">Signal</keyword>
<dbReference type="Proteomes" id="UP000001072">
    <property type="component" value="Unassembled WGS sequence"/>
</dbReference>
<dbReference type="EMBL" id="GL883162">
    <property type="protein sequence ID" value="EGF99214.1"/>
    <property type="molecule type" value="Genomic_DNA"/>
</dbReference>
<proteinExistence type="predicted"/>
<feature type="compositionally biased region" description="Polar residues" evidence="1">
    <location>
        <begin position="274"/>
        <end position="283"/>
    </location>
</feature>
<dbReference type="KEGG" id="mlr:MELLADRAFT_68764"/>
<reference evidence="4" key="1">
    <citation type="journal article" date="2011" name="Proc. Natl. Acad. Sci. U.S.A.">
        <title>Obligate biotrophy features unraveled by the genomic analysis of rust fungi.</title>
        <authorList>
            <person name="Duplessis S."/>
            <person name="Cuomo C.A."/>
            <person name="Lin Y.-C."/>
            <person name="Aerts A."/>
            <person name="Tisserant E."/>
            <person name="Veneault-Fourrey C."/>
            <person name="Joly D.L."/>
            <person name="Hacquard S."/>
            <person name="Amselem J."/>
            <person name="Cantarel B.L."/>
            <person name="Chiu R."/>
            <person name="Coutinho P.M."/>
            <person name="Feau N."/>
            <person name="Field M."/>
            <person name="Frey P."/>
            <person name="Gelhaye E."/>
            <person name="Goldberg J."/>
            <person name="Grabherr M.G."/>
            <person name="Kodira C.D."/>
            <person name="Kohler A."/>
            <person name="Kuees U."/>
            <person name="Lindquist E.A."/>
            <person name="Lucas S.M."/>
            <person name="Mago R."/>
            <person name="Mauceli E."/>
            <person name="Morin E."/>
            <person name="Murat C."/>
            <person name="Pangilinan J.L."/>
            <person name="Park R."/>
            <person name="Pearson M."/>
            <person name="Quesneville H."/>
            <person name="Rouhier N."/>
            <person name="Sakthikumar S."/>
            <person name="Salamov A.A."/>
            <person name="Schmutz J."/>
            <person name="Selles B."/>
            <person name="Shapiro H."/>
            <person name="Tanguay P."/>
            <person name="Tuskan G.A."/>
            <person name="Henrissat B."/>
            <person name="Van de Peer Y."/>
            <person name="Rouze P."/>
            <person name="Ellis J.G."/>
            <person name="Dodds P.N."/>
            <person name="Schein J.E."/>
            <person name="Zhong S."/>
            <person name="Hamelin R.C."/>
            <person name="Grigoriev I.V."/>
            <person name="Szabo L.J."/>
            <person name="Martin F."/>
        </authorList>
    </citation>
    <scope>NUCLEOTIDE SEQUENCE [LARGE SCALE GENOMIC DNA]</scope>
    <source>
        <strain evidence="4">98AG31 / pathotype 3-4-7</strain>
    </source>
</reference>